<reference evidence="2" key="1">
    <citation type="journal article" date="2011" name="Science">
        <title>The plant cell wall-decomposing machinery underlies the functional diversity of forest fungi.</title>
        <authorList>
            <person name="Eastwood D.C."/>
            <person name="Floudas D."/>
            <person name="Binder M."/>
            <person name="Majcherczyk A."/>
            <person name="Schneider P."/>
            <person name="Aerts A."/>
            <person name="Asiegbu F.O."/>
            <person name="Baker S.E."/>
            <person name="Barry K."/>
            <person name="Bendiksby M."/>
            <person name="Blumentritt M."/>
            <person name="Coutinho P.M."/>
            <person name="Cullen D."/>
            <person name="de Vries R.P."/>
            <person name="Gathman A."/>
            <person name="Goodell B."/>
            <person name="Henrissat B."/>
            <person name="Ihrmark K."/>
            <person name="Kauserud H."/>
            <person name="Kohler A."/>
            <person name="LaButti K."/>
            <person name="Lapidus A."/>
            <person name="Lavin J.L."/>
            <person name="Lee Y.-H."/>
            <person name="Lindquist E."/>
            <person name="Lilly W."/>
            <person name="Lucas S."/>
            <person name="Morin E."/>
            <person name="Murat C."/>
            <person name="Oguiza J.A."/>
            <person name="Park J."/>
            <person name="Pisabarro A.G."/>
            <person name="Riley R."/>
            <person name="Rosling A."/>
            <person name="Salamov A."/>
            <person name="Schmidt O."/>
            <person name="Schmutz J."/>
            <person name="Skrede I."/>
            <person name="Stenlid J."/>
            <person name="Wiebenga A."/>
            <person name="Xie X."/>
            <person name="Kuees U."/>
            <person name="Hibbett D.S."/>
            <person name="Hoffmeister D."/>
            <person name="Hoegberg N."/>
            <person name="Martin F."/>
            <person name="Grigoriev I.V."/>
            <person name="Watkinson S.C."/>
        </authorList>
    </citation>
    <scope>NUCLEOTIDE SEQUENCE [LARGE SCALE GENOMIC DNA]</scope>
    <source>
        <strain evidence="2">strain S7.3</strain>
    </source>
</reference>
<feature type="non-terminal residue" evidence="1">
    <location>
        <position position="77"/>
    </location>
</feature>
<protein>
    <submittedName>
        <fullName evidence="1">Uncharacterized protein</fullName>
    </submittedName>
</protein>
<evidence type="ECO:0000313" key="2">
    <source>
        <dbReference type="Proteomes" id="UP000008063"/>
    </source>
</evidence>
<dbReference type="AlphaFoldDB" id="F8Q7G4"/>
<organism evidence="2">
    <name type="scientific">Serpula lacrymans var. lacrymans (strain S7.3)</name>
    <name type="common">Dry rot fungus</name>
    <dbReference type="NCBI Taxonomy" id="936435"/>
    <lineage>
        <taxon>Eukaryota</taxon>
        <taxon>Fungi</taxon>
        <taxon>Dikarya</taxon>
        <taxon>Basidiomycota</taxon>
        <taxon>Agaricomycotina</taxon>
        <taxon>Agaricomycetes</taxon>
        <taxon>Agaricomycetidae</taxon>
        <taxon>Boletales</taxon>
        <taxon>Coniophorineae</taxon>
        <taxon>Serpulaceae</taxon>
        <taxon>Serpula</taxon>
    </lineage>
</organism>
<proteinExistence type="predicted"/>
<dbReference type="InParanoid" id="F8Q7G4"/>
<gene>
    <name evidence="1" type="ORF">SERLA73DRAFT_142237</name>
</gene>
<sequence length="77" mass="9063">MRHRKANYHNPLSSAVPFRSITRATRCECIRVQKTIRRLIPVIQKTSKTRKARLTTLSRRNFTDLHSGRCENEIRDA</sequence>
<dbReference type="EMBL" id="GL945485">
    <property type="protein sequence ID" value="EGN95502.1"/>
    <property type="molecule type" value="Genomic_DNA"/>
</dbReference>
<dbReference type="Proteomes" id="UP000008063">
    <property type="component" value="Unassembled WGS sequence"/>
</dbReference>
<keyword evidence="2" id="KW-1185">Reference proteome</keyword>
<name>F8Q7G4_SERL3</name>
<accession>F8Q7G4</accession>
<dbReference type="HOGENOM" id="CLU_2644856_0_0_1"/>
<evidence type="ECO:0000313" key="1">
    <source>
        <dbReference type="EMBL" id="EGN95502.1"/>
    </source>
</evidence>